<name>A0A8J4PJM8_9MYCE</name>
<evidence type="ECO:0000256" key="1">
    <source>
        <dbReference type="SAM" id="Coils"/>
    </source>
</evidence>
<comment type="caution">
    <text evidence="2">The sequence shown here is derived from an EMBL/GenBank/DDBJ whole genome shotgun (WGS) entry which is preliminary data.</text>
</comment>
<organism evidence="2 3">
    <name type="scientific">Polysphondylium violaceum</name>
    <dbReference type="NCBI Taxonomy" id="133409"/>
    <lineage>
        <taxon>Eukaryota</taxon>
        <taxon>Amoebozoa</taxon>
        <taxon>Evosea</taxon>
        <taxon>Eumycetozoa</taxon>
        <taxon>Dictyostelia</taxon>
        <taxon>Dictyosteliales</taxon>
        <taxon>Dictyosteliaceae</taxon>
        <taxon>Polysphondylium</taxon>
    </lineage>
</organism>
<dbReference type="OrthoDB" id="20085at2759"/>
<evidence type="ECO:0000313" key="2">
    <source>
        <dbReference type="EMBL" id="KAF2068860.1"/>
    </source>
</evidence>
<dbReference type="EMBL" id="AJWJ01000818">
    <property type="protein sequence ID" value="KAF2068860.1"/>
    <property type="molecule type" value="Genomic_DNA"/>
</dbReference>
<protein>
    <submittedName>
        <fullName evidence="2">Uncharacterized protein</fullName>
    </submittedName>
</protein>
<gene>
    <name evidence="2" type="ORF">CYY_009819</name>
</gene>
<keyword evidence="1" id="KW-0175">Coiled coil</keyword>
<accession>A0A8J4PJM8</accession>
<keyword evidence="3" id="KW-1185">Reference proteome</keyword>
<reference evidence="2" key="1">
    <citation type="submission" date="2020-01" db="EMBL/GenBank/DDBJ databases">
        <title>Development of genomics and gene disruption for Polysphondylium violaceum indicates a role for the polyketide synthase stlB in stalk morphogenesis.</title>
        <authorList>
            <person name="Narita B."/>
            <person name="Kawabe Y."/>
            <person name="Kin K."/>
            <person name="Saito T."/>
            <person name="Gibbs R."/>
            <person name="Kuspa A."/>
            <person name="Muzny D."/>
            <person name="Queller D."/>
            <person name="Richards S."/>
            <person name="Strassman J."/>
            <person name="Sucgang R."/>
            <person name="Worley K."/>
            <person name="Schaap P."/>
        </authorList>
    </citation>
    <scope>NUCLEOTIDE SEQUENCE</scope>
    <source>
        <strain evidence="2">QSvi11</strain>
    </source>
</reference>
<feature type="coiled-coil region" evidence="1">
    <location>
        <begin position="41"/>
        <end position="68"/>
    </location>
</feature>
<proteinExistence type="predicted"/>
<dbReference type="AlphaFoldDB" id="A0A8J4PJM8"/>
<dbReference type="Proteomes" id="UP000695562">
    <property type="component" value="Unassembled WGS sequence"/>
</dbReference>
<sequence>MENNKKQDMINSLHINQYDEKIDFETIQKMKVEEYIQYHIDQQINQLNNHLEKKIQEINEKKEKVKADLLKELQSQS</sequence>
<evidence type="ECO:0000313" key="3">
    <source>
        <dbReference type="Proteomes" id="UP000695562"/>
    </source>
</evidence>